<feature type="compositionally biased region" description="Pro residues" evidence="1">
    <location>
        <begin position="188"/>
        <end position="199"/>
    </location>
</feature>
<name>A0A1Y1ZT53_9PLEO</name>
<evidence type="ECO:0000313" key="3">
    <source>
        <dbReference type="Proteomes" id="UP000193144"/>
    </source>
</evidence>
<feature type="region of interest" description="Disordered" evidence="1">
    <location>
        <begin position="215"/>
        <end position="234"/>
    </location>
</feature>
<dbReference type="Proteomes" id="UP000193144">
    <property type="component" value="Unassembled WGS sequence"/>
</dbReference>
<reference evidence="2 3" key="1">
    <citation type="submission" date="2016-07" db="EMBL/GenBank/DDBJ databases">
        <title>Pervasive Adenine N6-methylation of Active Genes in Fungi.</title>
        <authorList>
            <consortium name="DOE Joint Genome Institute"/>
            <person name="Mondo S.J."/>
            <person name="Dannebaum R.O."/>
            <person name="Kuo R.C."/>
            <person name="Labutti K."/>
            <person name="Haridas S."/>
            <person name="Kuo A."/>
            <person name="Salamov A."/>
            <person name="Ahrendt S.R."/>
            <person name="Lipzen A."/>
            <person name="Sullivan W."/>
            <person name="Andreopoulos W.B."/>
            <person name="Clum A."/>
            <person name="Lindquist E."/>
            <person name="Daum C."/>
            <person name="Ramamoorthy G.K."/>
            <person name="Gryganskyi A."/>
            <person name="Culley D."/>
            <person name="Magnuson J.K."/>
            <person name="James T.Y."/>
            <person name="O'Malley M.A."/>
            <person name="Stajich J.E."/>
            <person name="Spatafora J.W."/>
            <person name="Visel A."/>
            <person name="Grigoriev I.V."/>
        </authorList>
    </citation>
    <scope>NUCLEOTIDE SEQUENCE [LARGE SCALE GENOMIC DNA]</scope>
    <source>
        <strain evidence="2 3">CBS 115471</strain>
    </source>
</reference>
<feature type="region of interest" description="Disordered" evidence="1">
    <location>
        <begin position="162"/>
        <end position="206"/>
    </location>
</feature>
<comment type="caution">
    <text evidence="2">The sequence shown here is derived from an EMBL/GenBank/DDBJ whole genome shotgun (WGS) entry which is preliminary data.</text>
</comment>
<evidence type="ECO:0000256" key="1">
    <source>
        <dbReference type="SAM" id="MobiDB-lite"/>
    </source>
</evidence>
<dbReference type="AlphaFoldDB" id="A0A1Y1ZT53"/>
<feature type="compositionally biased region" description="Low complexity" evidence="1">
    <location>
        <begin position="175"/>
        <end position="186"/>
    </location>
</feature>
<protein>
    <submittedName>
        <fullName evidence="2">Uncharacterized protein</fullName>
    </submittedName>
</protein>
<organism evidence="2 3">
    <name type="scientific">Clohesyomyces aquaticus</name>
    <dbReference type="NCBI Taxonomy" id="1231657"/>
    <lineage>
        <taxon>Eukaryota</taxon>
        <taxon>Fungi</taxon>
        <taxon>Dikarya</taxon>
        <taxon>Ascomycota</taxon>
        <taxon>Pezizomycotina</taxon>
        <taxon>Dothideomycetes</taxon>
        <taxon>Pleosporomycetidae</taxon>
        <taxon>Pleosporales</taxon>
        <taxon>Lindgomycetaceae</taxon>
        <taxon>Clohesyomyces</taxon>
    </lineage>
</organism>
<feature type="compositionally biased region" description="Basic and acidic residues" evidence="1">
    <location>
        <begin position="216"/>
        <end position="228"/>
    </location>
</feature>
<sequence length="234" mass="25560">MNASGAREPPRNPLRLSGKYTIRATPSHSLTPRPRCRAHSTLSYTLLLYRRHARGESLDLSCFCAPSASIAPASHPHSLECQVAAVRAAFSTVLHSPRDGMPVSERLLLSLLLLIRRRLLVRYMEEDEVHRTSLPPQLRAPDAIQAPRPTVALSIGRPALKAPTWSGAQNGGRGSSTATGHTSTSSLRPPPIPKIPPIPPRHRSQLPCCFSTRRTVAADRQTRADRALRPAPGR</sequence>
<gene>
    <name evidence="2" type="ORF">BCR34DRAFT_663525</name>
</gene>
<keyword evidence="3" id="KW-1185">Reference proteome</keyword>
<dbReference type="EMBL" id="MCFA01000046">
    <property type="protein sequence ID" value="ORY12975.1"/>
    <property type="molecule type" value="Genomic_DNA"/>
</dbReference>
<evidence type="ECO:0000313" key="2">
    <source>
        <dbReference type="EMBL" id="ORY12975.1"/>
    </source>
</evidence>
<proteinExistence type="predicted"/>
<accession>A0A1Y1ZT53</accession>